<feature type="non-terminal residue" evidence="1">
    <location>
        <position position="1"/>
    </location>
</feature>
<accession>A0A8J2WH08</accession>
<comment type="caution">
    <text evidence="1">The sequence shown here is derived from an EMBL/GenBank/DDBJ whole genome shotgun (WGS) entry which is preliminary data.</text>
</comment>
<keyword evidence="2" id="KW-1185">Reference proteome</keyword>
<evidence type="ECO:0000313" key="1">
    <source>
        <dbReference type="EMBL" id="CAH0368115.1"/>
    </source>
</evidence>
<name>A0A8J2WH08_9STRA</name>
<dbReference type="Proteomes" id="UP000789595">
    <property type="component" value="Unassembled WGS sequence"/>
</dbReference>
<protein>
    <submittedName>
        <fullName evidence="1">Uncharacterized protein</fullName>
    </submittedName>
</protein>
<gene>
    <name evidence="1" type="ORF">PECAL_2P11650</name>
</gene>
<organism evidence="1 2">
    <name type="scientific">Pelagomonas calceolata</name>
    <dbReference type="NCBI Taxonomy" id="35677"/>
    <lineage>
        <taxon>Eukaryota</taxon>
        <taxon>Sar</taxon>
        <taxon>Stramenopiles</taxon>
        <taxon>Ochrophyta</taxon>
        <taxon>Pelagophyceae</taxon>
        <taxon>Pelagomonadales</taxon>
        <taxon>Pelagomonadaceae</taxon>
        <taxon>Pelagomonas</taxon>
    </lineage>
</organism>
<evidence type="ECO:0000313" key="2">
    <source>
        <dbReference type="Proteomes" id="UP000789595"/>
    </source>
</evidence>
<proteinExistence type="predicted"/>
<dbReference type="AlphaFoldDB" id="A0A8J2WH08"/>
<dbReference type="EMBL" id="CAKKNE010000002">
    <property type="protein sequence ID" value="CAH0368115.1"/>
    <property type="molecule type" value="Genomic_DNA"/>
</dbReference>
<reference evidence="1" key="1">
    <citation type="submission" date="2021-11" db="EMBL/GenBank/DDBJ databases">
        <authorList>
            <consortium name="Genoscope - CEA"/>
            <person name="William W."/>
        </authorList>
    </citation>
    <scope>NUCLEOTIDE SEQUENCE</scope>
</reference>
<sequence>TIQLLTDPQHLEDDGVLGILGRRRAGPRRRWARWCWRRWRLRGRRERRACRLEFPREGPPLVLEARSVRARRSRVLRRGLGRATQALHFSYEHALLVRKHARPAPLKLQRSSGGDGRGLGAVERVPVIAIRGRARRHLAPVRQARLAQPGVRRSRRGLGAVGAKQVLVCRFFVFSAAAAAGHAAQIFAHVEAREGPLLFLLFRL</sequence>